<protein>
    <submittedName>
        <fullName evidence="1">Uncharacterized protein</fullName>
    </submittedName>
</protein>
<name>A0ACC3ZDA2_COLTU</name>
<evidence type="ECO:0000313" key="2">
    <source>
        <dbReference type="Proteomes" id="UP000805649"/>
    </source>
</evidence>
<comment type="caution">
    <text evidence="1">The sequence shown here is derived from an EMBL/GenBank/DDBJ whole genome shotgun (WGS) entry which is preliminary data.</text>
</comment>
<reference evidence="1 2" key="1">
    <citation type="journal article" date="2020" name="Phytopathology">
        <title>Genome Sequence Resources of Colletotrichum truncatum, C. plurivorum, C. musicola, and C. sojae: Four Species Pathogenic to Soybean (Glycine max).</title>
        <authorList>
            <person name="Rogerio F."/>
            <person name="Boufleur T.R."/>
            <person name="Ciampi-Guillardi M."/>
            <person name="Sukno S.A."/>
            <person name="Thon M.R."/>
            <person name="Massola Junior N.S."/>
            <person name="Baroncelli R."/>
        </authorList>
    </citation>
    <scope>NUCLEOTIDE SEQUENCE [LARGE SCALE GENOMIC DNA]</scope>
    <source>
        <strain evidence="1 2">CMES1059</strain>
    </source>
</reference>
<accession>A0ACC3ZDA2</accession>
<proteinExistence type="predicted"/>
<organism evidence="1 2">
    <name type="scientific">Colletotrichum truncatum</name>
    <name type="common">Anthracnose fungus</name>
    <name type="synonym">Colletotrichum capsici</name>
    <dbReference type="NCBI Taxonomy" id="5467"/>
    <lineage>
        <taxon>Eukaryota</taxon>
        <taxon>Fungi</taxon>
        <taxon>Dikarya</taxon>
        <taxon>Ascomycota</taxon>
        <taxon>Pezizomycotina</taxon>
        <taxon>Sordariomycetes</taxon>
        <taxon>Hypocreomycetidae</taxon>
        <taxon>Glomerellales</taxon>
        <taxon>Glomerellaceae</taxon>
        <taxon>Colletotrichum</taxon>
        <taxon>Colletotrichum truncatum species complex</taxon>
    </lineage>
</organism>
<dbReference type="EMBL" id="VUJX02000002">
    <property type="protein sequence ID" value="KAL0942054.1"/>
    <property type="molecule type" value="Genomic_DNA"/>
</dbReference>
<keyword evidence="2" id="KW-1185">Reference proteome</keyword>
<gene>
    <name evidence="1" type="ORF">CTRU02_204817</name>
</gene>
<sequence length="294" mass="31306">MPVPKGTKTAAAGAVAAGSLTTAFIDPSGISLLTFLGSSAVAAVGTTYHAVRGISKHASHSMEESRQRKAESQALAMRMTPHQHIRFQHDVENTIRRLTSSLEGSVVQGILFIGLPYMGIIWAINTVEASVQLGRLKALADRAGGKRALAKAVSKQNAVLQVFAGAAIKTLTISLTLGHDFEAAMGDISGRIDDAEYKGMLMDAKDGHNHLLEEPVFKQTTTILDIPQTEMKEFMEKVEGNFNGEAQNWAWKEEHSAEGVVAVGAVVAAVNKAVDVAVDDPLHQKVERAGGTTV</sequence>
<evidence type="ECO:0000313" key="1">
    <source>
        <dbReference type="EMBL" id="KAL0942054.1"/>
    </source>
</evidence>
<dbReference type="Proteomes" id="UP000805649">
    <property type="component" value="Unassembled WGS sequence"/>
</dbReference>